<evidence type="ECO:0000313" key="12">
    <source>
        <dbReference type="EMBL" id="QEN09017.1"/>
    </source>
</evidence>
<keyword evidence="8" id="KW-0028">Amino-acid biosynthesis</keyword>
<dbReference type="InterPro" id="IPR015928">
    <property type="entry name" value="Aconitase/3IPM_dehydase_swvl"/>
</dbReference>
<evidence type="ECO:0000313" key="13">
    <source>
        <dbReference type="Proteomes" id="UP000324209"/>
    </source>
</evidence>
<dbReference type="InterPro" id="IPR004431">
    <property type="entry name" value="3-IsopropMal_deHydase_ssu"/>
</dbReference>
<dbReference type="NCBIfam" id="NF002458">
    <property type="entry name" value="PRK01641.1"/>
    <property type="match status" value="1"/>
</dbReference>
<dbReference type="OrthoDB" id="9777465at2"/>
<comment type="similarity">
    <text evidence="4">Belongs to the LeuD family. LeuD type 1 subfamily.</text>
</comment>
<dbReference type="Proteomes" id="UP000324209">
    <property type="component" value="Chromosome"/>
</dbReference>
<dbReference type="InterPro" id="IPR033940">
    <property type="entry name" value="IPMI_Swivel"/>
</dbReference>
<dbReference type="Pfam" id="PF00694">
    <property type="entry name" value="Aconitase_C"/>
    <property type="match status" value="1"/>
</dbReference>
<evidence type="ECO:0000259" key="11">
    <source>
        <dbReference type="Pfam" id="PF00694"/>
    </source>
</evidence>
<dbReference type="GO" id="GO:0009316">
    <property type="term" value="C:3-isopropylmalate dehydratase complex"/>
    <property type="evidence" value="ECO:0007669"/>
    <property type="project" value="InterPro"/>
</dbReference>
<protein>
    <recommendedName>
        <fullName evidence="6">3-isopropylmalate dehydratase</fullName>
        <ecNumber evidence="6">4.2.1.33</ecNumber>
    </recommendedName>
</protein>
<evidence type="ECO:0000256" key="8">
    <source>
        <dbReference type="ARBA" id="ARBA00022605"/>
    </source>
</evidence>
<keyword evidence="7" id="KW-0432">Leucine biosynthesis</keyword>
<dbReference type="GO" id="GO:0003861">
    <property type="term" value="F:3-isopropylmalate dehydratase activity"/>
    <property type="evidence" value="ECO:0007669"/>
    <property type="project" value="UniProtKB-EC"/>
</dbReference>
<evidence type="ECO:0000256" key="2">
    <source>
        <dbReference type="ARBA" id="ARBA00002695"/>
    </source>
</evidence>
<dbReference type="PANTHER" id="PTHR43345">
    <property type="entry name" value="3-ISOPROPYLMALATE DEHYDRATASE SMALL SUBUNIT 2-RELATED-RELATED"/>
    <property type="match status" value="1"/>
</dbReference>
<evidence type="ECO:0000256" key="3">
    <source>
        <dbReference type="ARBA" id="ARBA00004729"/>
    </source>
</evidence>
<evidence type="ECO:0000256" key="4">
    <source>
        <dbReference type="ARBA" id="ARBA00009845"/>
    </source>
</evidence>
<proteinExistence type="inferred from homology"/>
<evidence type="ECO:0000256" key="7">
    <source>
        <dbReference type="ARBA" id="ARBA00022430"/>
    </source>
</evidence>
<keyword evidence="10" id="KW-0100">Branched-chain amino acid biosynthesis</keyword>
<feature type="domain" description="Aconitase A/isopropylmalate dehydratase small subunit swivel" evidence="11">
    <location>
        <begin position="6"/>
        <end position="123"/>
    </location>
</feature>
<dbReference type="SUPFAM" id="SSF52016">
    <property type="entry name" value="LeuD/IlvD-like"/>
    <property type="match status" value="1"/>
</dbReference>
<dbReference type="PANTHER" id="PTHR43345:SF5">
    <property type="entry name" value="3-ISOPROPYLMALATE DEHYDRATASE SMALL SUBUNIT"/>
    <property type="match status" value="1"/>
</dbReference>
<accession>A0A5C1QNA9</accession>
<dbReference type="EC" id="4.2.1.33" evidence="6"/>
<evidence type="ECO:0000256" key="6">
    <source>
        <dbReference type="ARBA" id="ARBA00011998"/>
    </source>
</evidence>
<dbReference type="CDD" id="cd01577">
    <property type="entry name" value="IPMI_Swivel"/>
    <property type="match status" value="1"/>
</dbReference>
<evidence type="ECO:0000256" key="5">
    <source>
        <dbReference type="ARBA" id="ARBA00011271"/>
    </source>
</evidence>
<dbReference type="InterPro" id="IPR050075">
    <property type="entry name" value="LeuD"/>
</dbReference>
<comment type="catalytic activity">
    <reaction evidence="1">
        <text>(2R,3S)-3-isopropylmalate = (2S)-2-isopropylmalate</text>
        <dbReference type="Rhea" id="RHEA:32287"/>
        <dbReference type="ChEBI" id="CHEBI:1178"/>
        <dbReference type="ChEBI" id="CHEBI:35121"/>
        <dbReference type="EC" id="4.2.1.33"/>
    </reaction>
</comment>
<dbReference type="EMBL" id="CP036150">
    <property type="protein sequence ID" value="QEN09017.1"/>
    <property type="molecule type" value="Genomic_DNA"/>
</dbReference>
<sequence length="203" mass="22638">MSVKKITSLRGTGISIRGNDIDTDRIIPARYLKEITFSKMGEYPFFDERFQEDGTEKDHPFNKKERKDASILVVNDNFGCGSSREHAPQALFRWGIKAVLAESLAEIFAGNCTMIGMAAVTLSPGDIKEIQTAVESDSQVEIKLNLENMTVECGEKSYKAMMPESGRQALIEGTWDSTSLLRSRLDLAKKTASSLPYMNHFES</sequence>
<evidence type="ECO:0000256" key="1">
    <source>
        <dbReference type="ARBA" id="ARBA00000491"/>
    </source>
</evidence>
<dbReference type="RefSeq" id="WP_149487093.1">
    <property type="nucleotide sequence ID" value="NZ_CP036150.1"/>
</dbReference>
<comment type="subunit">
    <text evidence="5">Heterodimer of LeuC and LeuD.</text>
</comment>
<reference evidence="12 13" key="1">
    <citation type="submission" date="2019-02" db="EMBL/GenBank/DDBJ databases">
        <title>Complete Genome Sequence and Methylome Analysis of free living Spirochaetas.</title>
        <authorList>
            <person name="Fomenkov A."/>
            <person name="Dubinina G."/>
            <person name="Leshcheva N."/>
            <person name="Mikheeva N."/>
            <person name="Grabovich M."/>
            <person name="Vincze T."/>
            <person name="Roberts R.J."/>
        </authorList>
    </citation>
    <scope>NUCLEOTIDE SEQUENCE [LARGE SCALE GENOMIC DNA]</scope>
    <source>
        <strain evidence="12 13">K2</strain>
    </source>
</reference>
<evidence type="ECO:0000256" key="10">
    <source>
        <dbReference type="ARBA" id="ARBA00023304"/>
    </source>
</evidence>
<comment type="pathway">
    <text evidence="3">Amino-acid biosynthesis; L-leucine biosynthesis; L-leucine from 3-methyl-2-oxobutanoate: step 2/4.</text>
</comment>
<organism evidence="12 13">
    <name type="scientific">Oceanispirochaeta crateris</name>
    <dbReference type="NCBI Taxonomy" id="2518645"/>
    <lineage>
        <taxon>Bacteria</taxon>
        <taxon>Pseudomonadati</taxon>
        <taxon>Spirochaetota</taxon>
        <taxon>Spirochaetia</taxon>
        <taxon>Spirochaetales</taxon>
        <taxon>Spirochaetaceae</taxon>
        <taxon>Oceanispirochaeta</taxon>
    </lineage>
</organism>
<gene>
    <name evidence="12" type="primary">leuD</name>
    <name evidence="12" type="ORF">EXM22_13840</name>
</gene>
<dbReference type="NCBIfam" id="TIGR00171">
    <property type="entry name" value="leuD"/>
    <property type="match status" value="1"/>
</dbReference>
<keyword evidence="13" id="KW-1185">Reference proteome</keyword>
<dbReference type="UniPathway" id="UPA00048">
    <property type="reaction ID" value="UER00071"/>
</dbReference>
<dbReference type="InterPro" id="IPR000573">
    <property type="entry name" value="AconitaseA/IPMdHydase_ssu_swvl"/>
</dbReference>
<comment type="function">
    <text evidence="2">Catalyzes the isomerization between 2-isopropylmalate and 3-isopropylmalate, via the formation of 2-isopropylmaleate.</text>
</comment>
<dbReference type="GO" id="GO:0009098">
    <property type="term" value="P:L-leucine biosynthetic process"/>
    <property type="evidence" value="ECO:0007669"/>
    <property type="project" value="UniProtKB-UniPathway"/>
</dbReference>
<keyword evidence="9 12" id="KW-0456">Lyase</keyword>
<dbReference type="AlphaFoldDB" id="A0A5C1QNA9"/>
<name>A0A5C1QNA9_9SPIO</name>
<evidence type="ECO:0000256" key="9">
    <source>
        <dbReference type="ARBA" id="ARBA00023239"/>
    </source>
</evidence>
<dbReference type="KEGG" id="ock:EXM22_13840"/>
<dbReference type="Gene3D" id="3.20.19.10">
    <property type="entry name" value="Aconitase, domain 4"/>
    <property type="match status" value="1"/>
</dbReference>